<evidence type="ECO:0000313" key="2">
    <source>
        <dbReference type="Proteomes" id="UP000824469"/>
    </source>
</evidence>
<evidence type="ECO:0000313" key="1">
    <source>
        <dbReference type="EMBL" id="KAH9292378.1"/>
    </source>
</evidence>
<organism evidence="1 2">
    <name type="scientific">Taxus chinensis</name>
    <name type="common">Chinese yew</name>
    <name type="synonym">Taxus wallichiana var. chinensis</name>
    <dbReference type="NCBI Taxonomy" id="29808"/>
    <lineage>
        <taxon>Eukaryota</taxon>
        <taxon>Viridiplantae</taxon>
        <taxon>Streptophyta</taxon>
        <taxon>Embryophyta</taxon>
        <taxon>Tracheophyta</taxon>
        <taxon>Spermatophyta</taxon>
        <taxon>Pinopsida</taxon>
        <taxon>Pinidae</taxon>
        <taxon>Conifers II</taxon>
        <taxon>Cupressales</taxon>
        <taxon>Taxaceae</taxon>
        <taxon>Taxus</taxon>
    </lineage>
</organism>
<protein>
    <recommendedName>
        <fullName evidence="3">DDE Tnp4 domain-containing protein</fullName>
    </recommendedName>
</protein>
<dbReference type="AlphaFoldDB" id="A0AA38C438"/>
<reference evidence="1 2" key="1">
    <citation type="journal article" date="2021" name="Nat. Plants">
        <title>The Taxus genome provides insights into paclitaxel biosynthesis.</title>
        <authorList>
            <person name="Xiong X."/>
            <person name="Gou J."/>
            <person name="Liao Q."/>
            <person name="Li Y."/>
            <person name="Zhou Q."/>
            <person name="Bi G."/>
            <person name="Li C."/>
            <person name="Du R."/>
            <person name="Wang X."/>
            <person name="Sun T."/>
            <person name="Guo L."/>
            <person name="Liang H."/>
            <person name="Lu P."/>
            <person name="Wu Y."/>
            <person name="Zhang Z."/>
            <person name="Ro D.K."/>
            <person name="Shang Y."/>
            <person name="Huang S."/>
            <person name="Yan J."/>
        </authorList>
    </citation>
    <scope>NUCLEOTIDE SEQUENCE [LARGE SCALE GENOMIC DNA]</scope>
    <source>
        <strain evidence="1">Ta-2019</strain>
    </source>
</reference>
<dbReference type="Proteomes" id="UP000824469">
    <property type="component" value="Unassembled WGS sequence"/>
</dbReference>
<evidence type="ECO:0008006" key="3">
    <source>
        <dbReference type="Google" id="ProtNLM"/>
    </source>
</evidence>
<gene>
    <name evidence="1" type="ORF">KI387_042440</name>
</gene>
<dbReference type="EMBL" id="JAHRHJ020003156">
    <property type="protein sequence ID" value="KAH9292378.1"/>
    <property type="molecule type" value="Genomic_DNA"/>
</dbReference>
<keyword evidence="2" id="KW-1185">Reference proteome</keyword>
<comment type="caution">
    <text evidence="1">The sequence shown here is derived from an EMBL/GenBank/DDBJ whole genome shotgun (WGS) entry which is preliminary data.</text>
</comment>
<sequence length="236" mass="26733">MGFASLAYLAEEIRPYIENPNTDFVREPVDVKKAVAMVIHRLAHGESPRKIGDLYNLGASTVIKYTKIITGVLANMNNVLLQGVCDADKVFWDVCCNAPGGLDNATHFRASSLWRKLREGEILQQPEIQLQSGAISRPVLVDGGSFEKLNVDVKYAAQTVLACCVLHNFCQIAGEPEPEELVDNSPNQEFVISCEDEEERKFQMEGMENRRILFLEWLHRREEAEPERAARRQRLF</sequence>
<name>A0AA38C438_TAXCH</name>
<proteinExistence type="predicted"/>
<accession>A0AA38C438</accession>